<name>A0A0F9N349_9ZZZZ</name>
<accession>A0A0F9N349</accession>
<dbReference type="EMBL" id="LAZR01004038">
    <property type="protein sequence ID" value="KKN12374.1"/>
    <property type="molecule type" value="Genomic_DNA"/>
</dbReference>
<evidence type="ECO:0000313" key="1">
    <source>
        <dbReference type="EMBL" id="KKN12374.1"/>
    </source>
</evidence>
<reference evidence="1" key="1">
    <citation type="journal article" date="2015" name="Nature">
        <title>Complex archaea that bridge the gap between prokaryotes and eukaryotes.</title>
        <authorList>
            <person name="Spang A."/>
            <person name="Saw J.H."/>
            <person name="Jorgensen S.L."/>
            <person name="Zaremba-Niedzwiedzka K."/>
            <person name="Martijn J."/>
            <person name="Lind A.E."/>
            <person name="van Eijk R."/>
            <person name="Schleper C."/>
            <person name="Guy L."/>
            <person name="Ettema T.J."/>
        </authorList>
    </citation>
    <scope>NUCLEOTIDE SEQUENCE</scope>
</reference>
<comment type="caution">
    <text evidence="1">The sequence shown here is derived from an EMBL/GenBank/DDBJ whole genome shotgun (WGS) entry which is preliminary data.</text>
</comment>
<gene>
    <name evidence="1" type="ORF">LCGC14_1017140</name>
</gene>
<proteinExistence type="predicted"/>
<protein>
    <submittedName>
        <fullName evidence="1">Uncharacterized protein</fullName>
    </submittedName>
</protein>
<sequence length="108" mass="12240">MTEDKKNESAEQRPRQVGDVIHLSEEDYGAIEGLVAESDIAVNGLRTAHWLVYKAQEDLWAVLRARIPGIAGFGLLLDKKSCKVILKHEISSWEKRGLEAMRRRAKEL</sequence>
<organism evidence="1">
    <name type="scientific">marine sediment metagenome</name>
    <dbReference type="NCBI Taxonomy" id="412755"/>
    <lineage>
        <taxon>unclassified sequences</taxon>
        <taxon>metagenomes</taxon>
        <taxon>ecological metagenomes</taxon>
    </lineage>
</organism>
<dbReference type="AlphaFoldDB" id="A0A0F9N349"/>